<evidence type="ECO:0000256" key="2">
    <source>
        <dbReference type="ARBA" id="ARBA00023054"/>
    </source>
</evidence>
<dbReference type="AlphaFoldDB" id="A0AAJ7ITA5"/>
<name>A0AAJ7ITA5_9HYME</name>
<keyword evidence="5" id="KW-1185">Reference proteome</keyword>
<gene>
    <name evidence="6" type="primary">LOC108622503</name>
</gene>
<evidence type="ECO:0000256" key="1">
    <source>
        <dbReference type="ARBA" id="ARBA00009019"/>
    </source>
</evidence>
<dbReference type="RefSeq" id="XP_017875909.1">
    <property type="nucleotide sequence ID" value="XM_018020420.2"/>
</dbReference>
<dbReference type="GeneID" id="108622503"/>
<feature type="compositionally biased region" description="Polar residues" evidence="4">
    <location>
        <begin position="513"/>
        <end position="530"/>
    </location>
</feature>
<feature type="region of interest" description="Disordered" evidence="4">
    <location>
        <begin position="312"/>
        <end position="343"/>
    </location>
</feature>
<evidence type="ECO:0000313" key="6">
    <source>
        <dbReference type="RefSeq" id="XP_017875909.1"/>
    </source>
</evidence>
<feature type="compositionally biased region" description="Polar residues" evidence="4">
    <location>
        <begin position="651"/>
        <end position="663"/>
    </location>
</feature>
<evidence type="ECO:0000256" key="3">
    <source>
        <dbReference type="SAM" id="Coils"/>
    </source>
</evidence>
<feature type="region of interest" description="Disordered" evidence="4">
    <location>
        <begin position="502"/>
        <end position="530"/>
    </location>
</feature>
<keyword evidence="2 3" id="KW-0175">Coiled coil</keyword>
<accession>A0AAJ7ITA5</accession>
<comment type="similarity">
    <text evidence="1">Belongs to the CDR2 family.</text>
</comment>
<dbReference type="InterPro" id="IPR026079">
    <property type="entry name" value="CDR2"/>
</dbReference>
<sequence length="728" mass="82749">MVSRYFTESNVSEMRKGNMSLLSSSPSTSIRCLTDEETDRNMLQDLQLAAELGKTLLERNKELENLLKAHESTIEEQAQEIEYTRKQTAALREVNDSRMKIYEQLEVSIQNLERANHRLIIEHANDSKLIKSKRLTIENLEARIDDLQKKLDEVTNERDALVQQKIADGSTNTIQTQTQLWKAPVTHSGSIKQSAALSGQKPSPAVLINEEEVTELLRQLREAQNQRAREQKKVSELEQQLAALLQESNDLEEQLKDWRNKAQAIKNLQEEINTLEEVRQGQLCARCLRGMESRTHDDLFVMLNQEEYDEINISRTDTNDSPPDSESFSQDSSYKDTVAEDPNGPYTVLVEKYEALLQVHRQSAVKRKNSTPSTCMSLQDELKMSCELNSLKISDPAPKTQQQDQTSKIDTVCNKKSFSSTPTEFSEAETLSSGYMDETTNRGTQTEDRAGFFLCSIADGDDCKFSIFYNENSPFESRFERTPAEHRQIFKNILDVVKRNAEGKNEGEKLSLPNDSHNQNSTTLSYPQSSTLQEDIVLGETTDDNKSVVSSVLSLPLSEPVQRLQMPESSNGVDERKIEDSKEGPKNQEYEDYLLMNGTKKPVKKQRGRKQKSTIVDVVPTVNPNHISPKYSGKKKFRLFTTANQNGSMVNGSYSYTNKNRSPNSDKRQNNNSCSRNSNEQKENNASFGYKVYKPSTASQEVARLKRLEMSYAEVLQMTTKSKISRRN</sequence>
<dbReference type="Proteomes" id="UP000694925">
    <property type="component" value="Unplaced"/>
</dbReference>
<dbReference type="KEGG" id="ccal:108622503"/>
<reference evidence="6" key="1">
    <citation type="submission" date="2025-08" db="UniProtKB">
        <authorList>
            <consortium name="RefSeq"/>
        </authorList>
    </citation>
    <scope>IDENTIFICATION</scope>
    <source>
        <tissue evidence="6">Whole body</tissue>
    </source>
</reference>
<dbReference type="CTD" id="136039910"/>
<evidence type="ECO:0000313" key="5">
    <source>
        <dbReference type="Proteomes" id="UP000694925"/>
    </source>
</evidence>
<organism evidence="5 6">
    <name type="scientific">Ceratina calcarata</name>
    <dbReference type="NCBI Taxonomy" id="156304"/>
    <lineage>
        <taxon>Eukaryota</taxon>
        <taxon>Metazoa</taxon>
        <taxon>Ecdysozoa</taxon>
        <taxon>Arthropoda</taxon>
        <taxon>Hexapoda</taxon>
        <taxon>Insecta</taxon>
        <taxon>Pterygota</taxon>
        <taxon>Neoptera</taxon>
        <taxon>Endopterygota</taxon>
        <taxon>Hymenoptera</taxon>
        <taxon>Apocrita</taxon>
        <taxon>Aculeata</taxon>
        <taxon>Apoidea</taxon>
        <taxon>Anthophila</taxon>
        <taxon>Apidae</taxon>
        <taxon>Ceratina</taxon>
        <taxon>Zadontomerus</taxon>
    </lineage>
</organism>
<feature type="coiled-coil region" evidence="3">
    <location>
        <begin position="53"/>
        <end position="164"/>
    </location>
</feature>
<feature type="compositionally biased region" description="Basic and acidic residues" evidence="4">
    <location>
        <begin position="573"/>
        <end position="589"/>
    </location>
</feature>
<dbReference type="PANTHER" id="PTHR19232">
    <property type="entry name" value="CENTROCORTIN FAMILY MEMBER"/>
    <property type="match status" value="1"/>
</dbReference>
<feature type="compositionally biased region" description="Polar residues" evidence="4">
    <location>
        <begin position="313"/>
        <end position="332"/>
    </location>
</feature>
<protein>
    <submittedName>
        <fullName evidence="6">Cerebellar degeneration-related protein 2-like isoform X1</fullName>
    </submittedName>
</protein>
<feature type="coiled-coil region" evidence="3">
    <location>
        <begin position="206"/>
        <end position="285"/>
    </location>
</feature>
<proteinExistence type="inferred from homology"/>
<feature type="region of interest" description="Disordered" evidence="4">
    <location>
        <begin position="561"/>
        <end position="590"/>
    </location>
</feature>
<evidence type="ECO:0000256" key="4">
    <source>
        <dbReference type="SAM" id="MobiDB-lite"/>
    </source>
</evidence>
<feature type="region of interest" description="Disordered" evidence="4">
    <location>
        <begin position="651"/>
        <end position="694"/>
    </location>
</feature>
<dbReference type="PANTHER" id="PTHR19232:SF7">
    <property type="entry name" value="CENTROCORTIN, ISOFORM A"/>
    <property type="match status" value="1"/>
</dbReference>